<dbReference type="EMBL" id="JAVRFD010000025">
    <property type="protein sequence ID" value="MDT0548322.1"/>
    <property type="molecule type" value="Genomic_DNA"/>
</dbReference>
<dbReference type="SUPFAM" id="SSF48452">
    <property type="entry name" value="TPR-like"/>
    <property type="match status" value="1"/>
</dbReference>
<organism evidence="4 5">
    <name type="scientific">Streptomyces lonegramiae</name>
    <dbReference type="NCBI Taxonomy" id="3075524"/>
    <lineage>
        <taxon>Bacteria</taxon>
        <taxon>Bacillati</taxon>
        <taxon>Actinomycetota</taxon>
        <taxon>Actinomycetes</taxon>
        <taxon>Kitasatosporales</taxon>
        <taxon>Streptomycetaceae</taxon>
        <taxon>Streptomyces</taxon>
    </lineage>
</organism>
<dbReference type="Pfam" id="PF00196">
    <property type="entry name" value="GerE"/>
    <property type="match status" value="1"/>
</dbReference>
<dbReference type="InterPro" id="IPR041664">
    <property type="entry name" value="AAA_16"/>
</dbReference>
<dbReference type="SUPFAM" id="SSF46894">
    <property type="entry name" value="C-terminal effector domain of the bipartite response regulators"/>
    <property type="match status" value="1"/>
</dbReference>
<dbReference type="Gene3D" id="1.25.40.10">
    <property type="entry name" value="Tetratricopeptide repeat domain"/>
    <property type="match status" value="1"/>
</dbReference>
<dbReference type="PROSITE" id="PS00622">
    <property type="entry name" value="HTH_LUXR_1"/>
    <property type="match status" value="1"/>
</dbReference>
<dbReference type="Gene3D" id="1.10.10.10">
    <property type="entry name" value="Winged helix-like DNA-binding domain superfamily/Winged helix DNA-binding domain"/>
    <property type="match status" value="1"/>
</dbReference>
<dbReference type="PRINTS" id="PR00038">
    <property type="entry name" value="HTHLUXR"/>
</dbReference>
<keyword evidence="5" id="KW-1185">Reference proteome</keyword>
<evidence type="ECO:0000256" key="1">
    <source>
        <dbReference type="ARBA" id="ARBA00022741"/>
    </source>
</evidence>
<dbReference type="PANTHER" id="PTHR16305:SF35">
    <property type="entry name" value="TRANSCRIPTIONAL ACTIVATOR DOMAIN"/>
    <property type="match status" value="1"/>
</dbReference>
<dbReference type="PANTHER" id="PTHR16305">
    <property type="entry name" value="TESTICULAR SOLUBLE ADENYLYL CYCLASE"/>
    <property type="match status" value="1"/>
</dbReference>
<dbReference type="Pfam" id="PF13191">
    <property type="entry name" value="AAA_16"/>
    <property type="match status" value="1"/>
</dbReference>
<evidence type="ECO:0000256" key="2">
    <source>
        <dbReference type="ARBA" id="ARBA00022840"/>
    </source>
</evidence>
<dbReference type="InterPro" id="IPR016032">
    <property type="entry name" value="Sig_transdc_resp-reg_C-effctor"/>
</dbReference>
<keyword evidence="1" id="KW-0547">Nucleotide-binding</keyword>
<proteinExistence type="predicted"/>
<accession>A0ABU2XR60</accession>
<dbReference type="SMART" id="SM00421">
    <property type="entry name" value="HTH_LUXR"/>
    <property type="match status" value="1"/>
</dbReference>
<protein>
    <submittedName>
        <fullName evidence="4">LuxR C-terminal-related transcriptional regulator</fullName>
    </submittedName>
</protein>
<dbReference type="RefSeq" id="WP_311728891.1">
    <property type="nucleotide sequence ID" value="NZ_JAVRFD010000025.1"/>
</dbReference>
<dbReference type="Proteomes" id="UP001180754">
    <property type="component" value="Unassembled WGS sequence"/>
</dbReference>
<keyword evidence="2" id="KW-0067">ATP-binding</keyword>
<dbReference type="InterPro" id="IPR036388">
    <property type="entry name" value="WH-like_DNA-bd_sf"/>
</dbReference>
<evidence type="ECO:0000313" key="4">
    <source>
        <dbReference type="EMBL" id="MDT0548322.1"/>
    </source>
</evidence>
<name>A0ABU2XR60_9ACTN</name>
<gene>
    <name evidence="4" type="ORF">RND15_37370</name>
</gene>
<reference evidence="4" key="1">
    <citation type="submission" date="2024-05" db="EMBL/GenBank/DDBJ databases">
        <title>30 novel species of actinomycetes from the DSMZ collection.</title>
        <authorList>
            <person name="Nouioui I."/>
        </authorList>
    </citation>
    <scope>NUCLEOTIDE SEQUENCE</scope>
    <source>
        <strain evidence="4">DSM 41529</strain>
    </source>
</reference>
<comment type="caution">
    <text evidence="4">The sequence shown here is derived from an EMBL/GenBank/DDBJ whole genome shotgun (WGS) entry which is preliminary data.</text>
</comment>
<dbReference type="Gene3D" id="3.40.50.300">
    <property type="entry name" value="P-loop containing nucleotide triphosphate hydrolases"/>
    <property type="match status" value="1"/>
</dbReference>
<dbReference type="InterPro" id="IPR011990">
    <property type="entry name" value="TPR-like_helical_dom_sf"/>
</dbReference>
<dbReference type="CDD" id="cd06170">
    <property type="entry name" value="LuxR_C_like"/>
    <property type="match status" value="1"/>
</dbReference>
<dbReference type="SUPFAM" id="SSF52540">
    <property type="entry name" value="P-loop containing nucleoside triphosphate hydrolases"/>
    <property type="match status" value="1"/>
</dbReference>
<feature type="domain" description="HTH luxR-type" evidence="3">
    <location>
        <begin position="887"/>
        <end position="952"/>
    </location>
</feature>
<evidence type="ECO:0000313" key="5">
    <source>
        <dbReference type="Proteomes" id="UP001180754"/>
    </source>
</evidence>
<sequence length="1027" mass="109983">MVHANEKLLRDFMGRQAEMRLLRRARHDSTDRLLARYAVTGEAGIGRTSLLRAFAITSRHKGCAVVDLVCTEQRHYIPWALLDDLVGGFADCLPPGCEQGVELHDIYKKLSQGPVPDGAVPRVWGAEIAVAVQNVVSQLTVKAPLVITIDDADRADALSLSFLRCVVEACSHLPVMLVASVQNGVPAAAPSELAELLVGAQQVHLGGLSEQETAALVRSRLPRPPGTGFADACRRLTAGNPFMLVELVRWVRDTVRDTGGVPDPEVLDTAVLPAVAEVVTRRLNRIDPRAGRLAEAIAIAGDGGADIPLIAHLAGTGLGDTLTAADLLVRMGLVADDNTLLLRHSLVRNALVGGMTLMARNAAHLAAATYLHERRAPAERVAAHLIASAVPLDGSWPAGVLLQAARSALAADDTDTALRCMEHAAQVASGDEHRQAVLGIADIRIRADRARGLDAAVATLAGTTDEVVRARLLERVGSALYGVDSPEERQRVLDATAVAVAGTEVAHWPRLHRIAWHLYDRLPGLTSELLDELIASRPDPLADADGTDGLRTAASAVAALCRHLTDEAPESAVGQARRALGRPGDELCLHPLARAAALTVLVDNGHHEEAAARLGDDDQAGLRPRPLYRVLLLPVAARIALARGRLDIAREQLSECLRELARHGVGPGSPARVAALAALADVLISQGENDRARMLLRRYRCWGDLPPSWHYRDVLMARARLLAADGDLPGAARDLAELHARNKGAGLRVAVTASWRTHGAILLHQVGRSDEALELAREQLRFAHRAGSPQERGRALRALSRVSGGPRGERLLRAAARLLKAEGSELDLAYCLADLGPSLTRRNRPDEAIAVLTQAIGLAGRCGARPLVERGRQLLALADDRAPRHSSLRGVLALTARERQILIDAARGLTNERIATALRITRRTVELHLSSAYRKLGITGRRDFPEMFRDPGLWPLLTEGAPVARQSAPADPGRCVSEPPCPPFGLVPGVLRHRAAMRDPRAGHHHERTHPAVCASCLGDSPISGGS</sequence>
<dbReference type="PROSITE" id="PS50043">
    <property type="entry name" value="HTH_LUXR_2"/>
    <property type="match status" value="1"/>
</dbReference>
<dbReference type="InterPro" id="IPR000792">
    <property type="entry name" value="Tscrpt_reg_LuxR_C"/>
</dbReference>
<evidence type="ECO:0000259" key="3">
    <source>
        <dbReference type="PROSITE" id="PS50043"/>
    </source>
</evidence>
<dbReference type="InterPro" id="IPR027417">
    <property type="entry name" value="P-loop_NTPase"/>
</dbReference>